<sequence length="92" mass="10246">MLAHKLNHPVAGAVLAIALVAAISLVPWPKLPAKPRLAIKSDRLEQSDRSELGNSGTQAAWPYGRGWQLPPERRETKGHSLKRRQGLFWFLS</sequence>
<protein>
    <submittedName>
        <fullName evidence="3">Uncharacterized protein</fullName>
    </submittedName>
</protein>
<feature type="compositionally biased region" description="Basic and acidic residues" evidence="1">
    <location>
        <begin position="42"/>
        <end position="51"/>
    </location>
</feature>
<dbReference type="KEGG" id="bban:J4G43_005350"/>
<evidence type="ECO:0000313" key="5">
    <source>
        <dbReference type="Proteomes" id="UP000664702"/>
    </source>
</evidence>
<evidence type="ECO:0000313" key="4">
    <source>
        <dbReference type="EMBL" id="UEM13734.1"/>
    </source>
</evidence>
<feature type="region of interest" description="Disordered" evidence="1">
    <location>
        <begin position="42"/>
        <end position="79"/>
    </location>
</feature>
<reference evidence="4 5" key="2">
    <citation type="journal article" date="2022" name="Int. J. Syst. Evol. Microbiol.">
        <title>Strains of Bradyrhizobium barranii sp. nov. associated with legumes native to Canada are symbionts of soybeans and belong to different subspecies (subsp. barranii subsp. nov. and subsp. apii subsp. nov.) and symbiovars (sv. glycinearum and sv. septentrionale).</title>
        <authorList>
            <person name="Bromfield E.S.P."/>
            <person name="Cloutier S."/>
            <person name="Wasai-Hara S."/>
            <person name="Minamisawa K."/>
        </authorList>
    </citation>
    <scope>NUCLEOTIDE SEQUENCE [LARGE SCALE GENOMIC DNA]</scope>
    <source>
        <strain evidence="4 5">144S4</strain>
    </source>
</reference>
<evidence type="ECO:0000256" key="2">
    <source>
        <dbReference type="SAM" id="Phobius"/>
    </source>
</evidence>
<dbReference type="EMBL" id="CP086136">
    <property type="protein sequence ID" value="UEM13734.1"/>
    <property type="molecule type" value="Genomic_DNA"/>
</dbReference>
<accession>A0A939M4X7</accession>
<dbReference type="AlphaFoldDB" id="A0A939M4X7"/>
<name>A0A939M4X7_9BRAD</name>
<organism evidence="3">
    <name type="scientific">Bradyrhizobium barranii subsp. barranii</name>
    <dbReference type="NCBI Taxonomy" id="2823807"/>
    <lineage>
        <taxon>Bacteria</taxon>
        <taxon>Pseudomonadati</taxon>
        <taxon>Pseudomonadota</taxon>
        <taxon>Alphaproteobacteria</taxon>
        <taxon>Hyphomicrobiales</taxon>
        <taxon>Nitrobacteraceae</taxon>
        <taxon>Bradyrhizobium</taxon>
        <taxon>Bradyrhizobium barranii</taxon>
    </lineage>
</organism>
<evidence type="ECO:0000313" key="3">
    <source>
        <dbReference type="EMBL" id="MBO1860824.1"/>
    </source>
</evidence>
<keyword evidence="2" id="KW-1133">Transmembrane helix</keyword>
<feature type="transmembrane region" description="Helical" evidence="2">
    <location>
        <begin position="6"/>
        <end position="26"/>
    </location>
</feature>
<reference evidence="3" key="1">
    <citation type="submission" date="2021-03" db="EMBL/GenBank/DDBJ databases">
        <title>Whole Genome Sequence of Bradyrhizobium sp. Strain 144S4.</title>
        <authorList>
            <person name="Bromfield E.S.P."/>
            <person name="Cloutier S."/>
        </authorList>
    </citation>
    <scope>NUCLEOTIDE SEQUENCE [LARGE SCALE GENOMIC DNA]</scope>
    <source>
        <strain evidence="3">144S4</strain>
    </source>
</reference>
<dbReference type="EMBL" id="JAGEMI010000001">
    <property type="protein sequence ID" value="MBO1860824.1"/>
    <property type="molecule type" value="Genomic_DNA"/>
</dbReference>
<gene>
    <name evidence="4" type="ORF">J4G43_005350</name>
    <name evidence="3" type="ORF">J4G43_07540</name>
</gene>
<proteinExistence type="predicted"/>
<keyword evidence="2" id="KW-0812">Transmembrane</keyword>
<dbReference type="RefSeq" id="WP_155258104.1">
    <property type="nucleotide sequence ID" value="NZ_CP086136.1"/>
</dbReference>
<dbReference type="Proteomes" id="UP000664702">
    <property type="component" value="Chromosome"/>
</dbReference>
<dbReference type="GeneID" id="93215402"/>
<keyword evidence="2" id="KW-0472">Membrane</keyword>
<evidence type="ECO:0000256" key="1">
    <source>
        <dbReference type="SAM" id="MobiDB-lite"/>
    </source>
</evidence>